<dbReference type="NCBIfam" id="TIGR02937">
    <property type="entry name" value="sigma70-ECF"/>
    <property type="match status" value="1"/>
</dbReference>
<evidence type="ECO:0000259" key="5">
    <source>
        <dbReference type="Pfam" id="PF04542"/>
    </source>
</evidence>
<dbReference type="Pfam" id="PF04542">
    <property type="entry name" value="Sigma70_r2"/>
    <property type="match status" value="1"/>
</dbReference>
<dbReference type="EMBL" id="JADBEB010000001">
    <property type="protein sequence ID" value="MBE1490414.1"/>
    <property type="molecule type" value="Genomic_DNA"/>
</dbReference>
<reference evidence="7" key="1">
    <citation type="submission" date="2020-10" db="EMBL/GenBank/DDBJ databases">
        <title>Sequencing the genomes of 1000 actinobacteria strains.</title>
        <authorList>
            <person name="Klenk H.-P."/>
        </authorList>
    </citation>
    <scope>NUCLEOTIDE SEQUENCE</scope>
    <source>
        <strain evidence="7">DSM 46832</strain>
    </source>
</reference>
<feature type="domain" description="RNA polymerase sigma factor 70 region 4 type 2" evidence="6">
    <location>
        <begin position="109"/>
        <end position="160"/>
    </location>
</feature>
<dbReference type="GO" id="GO:0003677">
    <property type="term" value="F:DNA binding"/>
    <property type="evidence" value="ECO:0007669"/>
    <property type="project" value="InterPro"/>
</dbReference>
<feature type="domain" description="RNA polymerase sigma-70 region 2" evidence="5">
    <location>
        <begin position="16"/>
        <end position="79"/>
    </location>
</feature>
<name>A0A927M9P4_9ACTN</name>
<dbReference type="AlphaFoldDB" id="A0A927M9P4"/>
<dbReference type="InterPro" id="IPR039425">
    <property type="entry name" value="RNA_pol_sigma-70-like"/>
</dbReference>
<dbReference type="Pfam" id="PF08281">
    <property type="entry name" value="Sigma70_r4_2"/>
    <property type="match status" value="1"/>
</dbReference>
<dbReference type="SUPFAM" id="SSF88659">
    <property type="entry name" value="Sigma3 and sigma4 domains of RNA polymerase sigma factors"/>
    <property type="match status" value="1"/>
</dbReference>
<proteinExistence type="inferred from homology"/>
<comment type="similarity">
    <text evidence="1">Belongs to the sigma-70 factor family. ECF subfamily.</text>
</comment>
<dbReference type="Proteomes" id="UP000649753">
    <property type="component" value="Unassembled WGS sequence"/>
</dbReference>
<dbReference type="SUPFAM" id="SSF88946">
    <property type="entry name" value="Sigma2 domain of RNA polymerase sigma factors"/>
    <property type="match status" value="1"/>
</dbReference>
<dbReference type="InterPro" id="IPR014284">
    <property type="entry name" value="RNA_pol_sigma-70_dom"/>
</dbReference>
<dbReference type="InterPro" id="IPR013249">
    <property type="entry name" value="RNA_pol_sigma70_r4_t2"/>
</dbReference>
<evidence type="ECO:0000313" key="8">
    <source>
        <dbReference type="Proteomes" id="UP000649753"/>
    </source>
</evidence>
<sequence>MRWADRRGEQWFNDIFAAHYSDIVRYGFRRLADVDTSVEIAQEVFEIAWRRRQDVPDNCLPWLYGVARRLLANHWRARRTNPPPYPLPASIATRATNGFEPSAVAVVADLHAALARLPEIDREIIRLIGWEQLTIAEAAQVLGCTRTAAKVRLHRARRRLAAVLTAPVPTTSTPCGGGTQVRATA</sequence>
<gene>
    <name evidence="7" type="ORF">H4W31_006052</name>
</gene>
<evidence type="ECO:0000256" key="1">
    <source>
        <dbReference type="ARBA" id="ARBA00010641"/>
    </source>
</evidence>
<dbReference type="InterPro" id="IPR013324">
    <property type="entry name" value="RNA_pol_sigma_r3/r4-like"/>
</dbReference>
<evidence type="ECO:0000256" key="4">
    <source>
        <dbReference type="ARBA" id="ARBA00023163"/>
    </source>
</evidence>
<keyword evidence="2" id="KW-0805">Transcription regulation</keyword>
<evidence type="ECO:0000256" key="3">
    <source>
        <dbReference type="ARBA" id="ARBA00023082"/>
    </source>
</evidence>
<dbReference type="InterPro" id="IPR036388">
    <property type="entry name" value="WH-like_DNA-bd_sf"/>
</dbReference>
<keyword evidence="3" id="KW-0731">Sigma factor</keyword>
<evidence type="ECO:0000313" key="7">
    <source>
        <dbReference type="EMBL" id="MBE1490414.1"/>
    </source>
</evidence>
<dbReference type="InterPro" id="IPR007627">
    <property type="entry name" value="RNA_pol_sigma70_r2"/>
</dbReference>
<evidence type="ECO:0000256" key="2">
    <source>
        <dbReference type="ARBA" id="ARBA00023015"/>
    </source>
</evidence>
<protein>
    <submittedName>
        <fullName evidence="7">RNA polymerase sigma-70 factor (ECF subfamily)</fullName>
    </submittedName>
</protein>
<dbReference type="GO" id="GO:0006352">
    <property type="term" value="P:DNA-templated transcription initiation"/>
    <property type="evidence" value="ECO:0007669"/>
    <property type="project" value="InterPro"/>
</dbReference>
<dbReference type="PANTHER" id="PTHR43133">
    <property type="entry name" value="RNA POLYMERASE ECF-TYPE SIGMA FACTO"/>
    <property type="match status" value="1"/>
</dbReference>
<dbReference type="InterPro" id="IPR013325">
    <property type="entry name" value="RNA_pol_sigma_r2"/>
</dbReference>
<dbReference type="RefSeq" id="WP_192769708.1">
    <property type="nucleotide sequence ID" value="NZ_JADBEB010000001.1"/>
</dbReference>
<accession>A0A927M9P4</accession>
<dbReference type="PANTHER" id="PTHR43133:SF25">
    <property type="entry name" value="RNA POLYMERASE SIGMA FACTOR RFAY-RELATED"/>
    <property type="match status" value="1"/>
</dbReference>
<dbReference type="Gene3D" id="1.10.10.10">
    <property type="entry name" value="Winged helix-like DNA-binding domain superfamily/Winged helix DNA-binding domain"/>
    <property type="match status" value="1"/>
</dbReference>
<keyword evidence="8" id="KW-1185">Reference proteome</keyword>
<dbReference type="GO" id="GO:0016987">
    <property type="term" value="F:sigma factor activity"/>
    <property type="evidence" value="ECO:0007669"/>
    <property type="project" value="UniProtKB-KW"/>
</dbReference>
<keyword evidence="4" id="KW-0804">Transcription</keyword>
<comment type="caution">
    <text evidence="7">The sequence shown here is derived from an EMBL/GenBank/DDBJ whole genome shotgun (WGS) entry which is preliminary data.</text>
</comment>
<dbReference type="Gene3D" id="1.10.1740.10">
    <property type="match status" value="1"/>
</dbReference>
<organism evidence="7 8">
    <name type="scientific">Plantactinospora soyae</name>
    <dbReference type="NCBI Taxonomy" id="1544732"/>
    <lineage>
        <taxon>Bacteria</taxon>
        <taxon>Bacillati</taxon>
        <taxon>Actinomycetota</taxon>
        <taxon>Actinomycetes</taxon>
        <taxon>Micromonosporales</taxon>
        <taxon>Micromonosporaceae</taxon>
        <taxon>Plantactinospora</taxon>
    </lineage>
</organism>
<evidence type="ECO:0000259" key="6">
    <source>
        <dbReference type="Pfam" id="PF08281"/>
    </source>
</evidence>